<dbReference type="GO" id="GO:0005886">
    <property type="term" value="C:plasma membrane"/>
    <property type="evidence" value="ECO:0007669"/>
    <property type="project" value="UniProtKB-SubCell"/>
</dbReference>
<accession>A0A420EQ39</accession>
<comment type="subcellular location">
    <subcellularLocation>
        <location evidence="1">Cell membrane</location>
        <topology evidence="1">Multi-pass membrane protein</topology>
    </subcellularLocation>
</comment>
<sequence length="296" mass="31104">MVGRSDNTHGLIPRARLIGPIPSVIAVMIALSVMAAAAALALSNLAGNAQAEIAGGVTVQVVEADRTERERQTALALDLLRSLPDVVQLRRVPDAELHDLLEPWLGDNFAADSTIPMPSLIDIRLAGEVTPARLDELQATLEPVAPAARVDAQSAWLGPVLRAVDSLRWLALGLIVLIGAISIAAVWLAARSAMAANRTTIEIIYMLGASDDQIARIFQRSAARDAALGAAIGFLIGLAAIAVLARRFGALGSGMVDSAWLLTGDWLAIGAIPFIGVALAFLTARVTVLNALRRML</sequence>
<keyword evidence="5 6" id="KW-0472">Membrane</keyword>
<dbReference type="AlphaFoldDB" id="A0A420EQ39"/>
<feature type="transmembrane region" description="Helical" evidence="6">
    <location>
        <begin position="169"/>
        <end position="190"/>
    </location>
</feature>
<comment type="caution">
    <text evidence="8">The sequence shown here is derived from an EMBL/GenBank/DDBJ whole genome shotgun (WGS) entry which is preliminary data.</text>
</comment>
<dbReference type="Proteomes" id="UP000284395">
    <property type="component" value="Unassembled WGS sequence"/>
</dbReference>
<reference evidence="8 9" key="1">
    <citation type="submission" date="2018-09" db="EMBL/GenBank/DDBJ databases">
        <title>Altererythrobacter spongiae sp. nov., isolated from a marine sponge.</title>
        <authorList>
            <person name="Zhuang L."/>
            <person name="Luo L."/>
        </authorList>
    </citation>
    <scope>NUCLEOTIDE SEQUENCE [LARGE SCALE GENOMIC DNA]</scope>
    <source>
        <strain evidence="8 9">HN-Y73</strain>
    </source>
</reference>
<dbReference type="Pfam" id="PF02687">
    <property type="entry name" value="FtsX"/>
    <property type="match status" value="1"/>
</dbReference>
<evidence type="ECO:0000256" key="3">
    <source>
        <dbReference type="ARBA" id="ARBA00022692"/>
    </source>
</evidence>
<evidence type="ECO:0000259" key="7">
    <source>
        <dbReference type="Pfam" id="PF02687"/>
    </source>
</evidence>
<evidence type="ECO:0000256" key="1">
    <source>
        <dbReference type="ARBA" id="ARBA00004651"/>
    </source>
</evidence>
<feature type="transmembrane region" description="Helical" evidence="6">
    <location>
        <begin position="266"/>
        <end position="292"/>
    </location>
</feature>
<keyword evidence="3 6" id="KW-0812">Transmembrane</keyword>
<dbReference type="EMBL" id="RAPF01000002">
    <property type="protein sequence ID" value="RKF22787.1"/>
    <property type="molecule type" value="Genomic_DNA"/>
</dbReference>
<dbReference type="InterPro" id="IPR004513">
    <property type="entry name" value="FtsX"/>
</dbReference>
<evidence type="ECO:0000313" key="9">
    <source>
        <dbReference type="Proteomes" id="UP000284395"/>
    </source>
</evidence>
<feature type="transmembrane region" description="Helical" evidence="6">
    <location>
        <begin position="21"/>
        <end position="42"/>
    </location>
</feature>
<keyword evidence="2" id="KW-1003">Cell membrane</keyword>
<protein>
    <submittedName>
        <fullName evidence="8">FtsX-like permease family protein</fullName>
    </submittedName>
</protein>
<feature type="domain" description="ABC3 transporter permease C-terminal" evidence="7">
    <location>
        <begin position="174"/>
        <end position="291"/>
    </location>
</feature>
<evidence type="ECO:0000256" key="6">
    <source>
        <dbReference type="SAM" id="Phobius"/>
    </source>
</evidence>
<dbReference type="OrthoDB" id="8478373at2"/>
<dbReference type="PANTHER" id="PTHR47755">
    <property type="entry name" value="CELL DIVISION PROTEIN FTSX"/>
    <property type="match status" value="1"/>
</dbReference>
<dbReference type="GO" id="GO:0032153">
    <property type="term" value="C:cell division site"/>
    <property type="evidence" value="ECO:0007669"/>
    <property type="project" value="TreeGrafter"/>
</dbReference>
<keyword evidence="4 6" id="KW-1133">Transmembrane helix</keyword>
<evidence type="ECO:0000313" key="8">
    <source>
        <dbReference type="EMBL" id="RKF22787.1"/>
    </source>
</evidence>
<dbReference type="PANTHER" id="PTHR47755:SF1">
    <property type="entry name" value="CELL DIVISION PROTEIN FTSX"/>
    <property type="match status" value="1"/>
</dbReference>
<organism evidence="8 9">
    <name type="scientific">Altericroceibacterium spongiae</name>
    <dbReference type="NCBI Taxonomy" id="2320269"/>
    <lineage>
        <taxon>Bacteria</taxon>
        <taxon>Pseudomonadati</taxon>
        <taxon>Pseudomonadota</taxon>
        <taxon>Alphaproteobacteria</taxon>
        <taxon>Sphingomonadales</taxon>
        <taxon>Erythrobacteraceae</taxon>
        <taxon>Altericroceibacterium</taxon>
    </lineage>
</organism>
<keyword evidence="9" id="KW-1185">Reference proteome</keyword>
<feature type="transmembrane region" description="Helical" evidence="6">
    <location>
        <begin position="226"/>
        <end position="246"/>
    </location>
</feature>
<dbReference type="GO" id="GO:0051301">
    <property type="term" value="P:cell division"/>
    <property type="evidence" value="ECO:0007669"/>
    <property type="project" value="InterPro"/>
</dbReference>
<evidence type="ECO:0000256" key="5">
    <source>
        <dbReference type="ARBA" id="ARBA00023136"/>
    </source>
</evidence>
<gene>
    <name evidence="8" type="ORF">D6851_05610</name>
</gene>
<name>A0A420EQ39_9SPHN</name>
<dbReference type="InterPro" id="IPR003838">
    <property type="entry name" value="ABC3_permease_C"/>
</dbReference>
<evidence type="ECO:0000256" key="4">
    <source>
        <dbReference type="ARBA" id="ARBA00022989"/>
    </source>
</evidence>
<proteinExistence type="predicted"/>
<evidence type="ECO:0000256" key="2">
    <source>
        <dbReference type="ARBA" id="ARBA00022475"/>
    </source>
</evidence>